<dbReference type="GO" id="GO:0003950">
    <property type="term" value="F:NAD+ poly-ADP-ribosyltransferase activity"/>
    <property type="evidence" value="ECO:0007669"/>
    <property type="project" value="UniProtKB-UniRule"/>
</dbReference>
<comment type="subcellular location">
    <subcellularLocation>
        <location evidence="1">Nucleus</location>
    </subcellularLocation>
</comment>
<dbReference type="CDD" id="cd01439">
    <property type="entry name" value="TCCD_inducible_PARP_like"/>
    <property type="match status" value="1"/>
</dbReference>
<dbReference type="SUPFAM" id="SSF52949">
    <property type="entry name" value="Macro domain-like"/>
    <property type="match status" value="2"/>
</dbReference>
<dbReference type="SUPFAM" id="SSF56399">
    <property type="entry name" value="ADP-ribosylation"/>
    <property type="match status" value="1"/>
</dbReference>
<dbReference type="InterPro" id="IPR002589">
    <property type="entry name" value="Macro_dom"/>
</dbReference>
<dbReference type="GO" id="GO:0010629">
    <property type="term" value="P:negative regulation of gene expression"/>
    <property type="evidence" value="ECO:0007669"/>
    <property type="project" value="TreeGrafter"/>
</dbReference>
<reference evidence="10" key="2">
    <citation type="submission" date="2025-09" db="UniProtKB">
        <authorList>
            <consortium name="Ensembl"/>
        </authorList>
    </citation>
    <scope>IDENTIFICATION</scope>
</reference>
<dbReference type="InterPro" id="IPR052056">
    <property type="entry name" value="Mono-ARTD/PARP"/>
</dbReference>
<dbReference type="PANTHER" id="PTHR14453">
    <property type="entry name" value="PARP/ZINC FINGER CCCH TYPE DOMAIN CONTAINING PROTEIN"/>
    <property type="match status" value="1"/>
</dbReference>
<dbReference type="EC" id="2.4.2.-" evidence="7"/>
<evidence type="ECO:0000256" key="4">
    <source>
        <dbReference type="ARBA" id="ARBA00023027"/>
    </source>
</evidence>
<dbReference type="AlphaFoldDB" id="A0A8C3S3L0"/>
<evidence type="ECO:0000259" key="9">
    <source>
        <dbReference type="PROSITE" id="PS51154"/>
    </source>
</evidence>
<evidence type="ECO:0000313" key="11">
    <source>
        <dbReference type="Proteomes" id="UP000694403"/>
    </source>
</evidence>
<sequence>SLFLFFFSSSVTPPSLPFPHNCTHVVAPTHTSLPCGANRISKASEIQYLILFKTDVIVNSVARDLQLDKGPLSKALLSKAGPMLQAQLSEEGLEKAGEGSVFKTDGCNLGCRFVLHAIVPGWKNGQESVQKVEASGDITTENTDVIVNISNQILMRNTLEVAGEDDDLEKFALWIIKGLITFCHTLYIFFHLVASQPHNEFITTEAGNLMCKKIIHLVAQNDTKSLVSKVLQECELKKYTSVAFPAIGTVALPEEWCDMKQEHVKVVELHQEMKEYQNVQMKFQQTCSAFKIEKIERIQNPFYWQVYQIKKQEMDSKNGSTNNERLLFHGTTSTSLTIINTKGFNRSYAGMNAACYGNGTYFAVSAHYSAQDTYSKPDANGKKYMYLARVLVGEYCAGQKGIIAPPSKNNTDPTDLFDSVTDNKPNPSMFVIFNDIQAYPEYLITFTK</sequence>
<keyword evidence="4 7" id="KW-0520">NAD</keyword>
<keyword evidence="3 7" id="KW-0808">Transferase</keyword>
<dbReference type="PROSITE" id="PS51154">
    <property type="entry name" value="MACRO"/>
    <property type="match status" value="1"/>
</dbReference>
<dbReference type="GO" id="GO:0003714">
    <property type="term" value="F:transcription corepressor activity"/>
    <property type="evidence" value="ECO:0007669"/>
    <property type="project" value="TreeGrafter"/>
</dbReference>
<accession>A0A8C3S3L0</accession>
<dbReference type="PROSITE" id="PS51059">
    <property type="entry name" value="PARP_CATALYTIC"/>
    <property type="match status" value="1"/>
</dbReference>
<keyword evidence="2 7" id="KW-0328">Glycosyltransferase</keyword>
<name>A0A8C3S3L0_CHESE</name>
<dbReference type="GO" id="GO:0070212">
    <property type="term" value="P:protein poly-ADP-ribosylation"/>
    <property type="evidence" value="ECO:0007669"/>
    <property type="project" value="TreeGrafter"/>
</dbReference>
<feature type="domain" description="Macro" evidence="9">
    <location>
        <begin position="1"/>
        <end position="284"/>
    </location>
</feature>
<evidence type="ECO:0000256" key="2">
    <source>
        <dbReference type="ARBA" id="ARBA00022676"/>
    </source>
</evidence>
<keyword evidence="11" id="KW-1185">Reference proteome</keyword>
<evidence type="ECO:0000256" key="6">
    <source>
        <dbReference type="ARBA" id="ARBA00024347"/>
    </source>
</evidence>
<dbReference type="Gene3D" id="3.90.228.10">
    <property type="match status" value="1"/>
</dbReference>
<dbReference type="GO" id="GO:1990404">
    <property type="term" value="F:NAD+-protein mono-ADP-ribosyltransferase activity"/>
    <property type="evidence" value="ECO:0007669"/>
    <property type="project" value="TreeGrafter"/>
</dbReference>
<dbReference type="GO" id="GO:0005737">
    <property type="term" value="C:cytoplasm"/>
    <property type="evidence" value="ECO:0007669"/>
    <property type="project" value="TreeGrafter"/>
</dbReference>
<comment type="similarity">
    <text evidence="6">Belongs to the ARTD/PARP family.</text>
</comment>
<proteinExistence type="inferred from homology"/>
<keyword evidence="5" id="KW-0539">Nucleus</keyword>
<evidence type="ECO:0000313" key="10">
    <source>
        <dbReference type="Ensembl" id="ENSCSRP00000008182.1"/>
    </source>
</evidence>
<dbReference type="GO" id="GO:0005634">
    <property type="term" value="C:nucleus"/>
    <property type="evidence" value="ECO:0007669"/>
    <property type="project" value="UniProtKB-SubCell"/>
</dbReference>
<evidence type="ECO:0000256" key="3">
    <source>
        <dbReference type="ARBA" id="ARBA00022679"/>
    </source>
</evidence>
<dbReference type="FunFam" id="3.90.228.10:FF:000008">
    <property type="entry name" value="Poly [ADP-ribose] polymerase"/>
    <property type="match status" value="1"/>
</dbReference>
<dbReference type="Pfam" id="PF00644">
    <property type="entry name" value="PARP"/>
    <property type="match status" value="1"/>
</dbReference>
<protein>
    <recommendedName>
        <fullName evidence="7">Poly [ADP-ribose] polymerase</fullName>
        <shortName evidence="7">PARP</shortName>
        <ecNumber evidence="7">2.4.2.-</ecNumber>
    </recommendedName>
</protein>
<dbReference type="Pfam" id="PF01661">
    <property type="entry name" value="Macro"/>
    <property type="match status" value="1"/>
</dbReference>
<evidence type="ECO:0000256" key="1">
    <source>
        <dbReference type="ARBA" id="ARBA00004123"/>
    </source>
</evidence>
<evidence type="ECO:0000256" key="5">
    <source>
        <dbReference type="ARBA" id="ARBA00023242"/>
    </source>
</evidence>
<dbReference type="Ensembl" id="ENSCSRT00000008458.1">
    <property type="protein sequence ID" value="ENSCSRP00000008182.1"/>
    <property type="gene ID" value="ENSCSRG00000006049.1"/>
</dbReference>
<dbReference type="InterPro" id="IPR043472">
    <property type="entry name" value="Macro_dom-like"/>
</dbReference>
<dbReference type="Proteomes" id="UP000694403">
    <property type="component" value="Unplaced"/>
</dbReference>
<dbReference type="InterPro" id="IPR012317">
    <property type="entry name" value="Poly(ADP-ribose)pol_cat_dom"/>
</dbReference>
<feature type="domain" description="PARP catalytic" evidence="8">
    <location>
        <begin position="252"/>
        <end position="448"/>
    </location>
</feature>
<dbReference type="Gene3D" id="3.40.220.10">
    <property type="entry name" value="Leucine Aminopeptidase, subunit E, domain 1"/>
    <property type="match status" value="2"/>
</dbReference>
<reference evidence="10" key="1">
    <citation type="submission" date="2025-08" db="UniProtKB">
        <authorList>
            <consortium name="Ensembl"/>
        </authorList>
    </citation>
    <scope>IDENTIFICATION</scope>
</reference>
<evidence type="ECO:0000259" key="8">
    <source>
        <dbReference type="PROSITE" id="PS51059"/>
    </source>
</evidence>
<dbReference type="PANTHER" id="PTHR14453:SF89">
    <property type="entry name" value="PROTEIN MONO-ADP-RIBOSYLTRANSFERASE PARP14"/>
    <property type="match status" value="1"/>
</dbReference>
<organism evidence="10 11">
    <name type="scientific">Chelydra serpentina</name>
    <name type="common">Snapping turtle</name>
    <name type="synonym">Testudo serpentina</name>
    <dbReference type="NCBI Taxonomy" id="8475"/>
    <lineage>
        <taxon>Eukaryota</taxon>
        <taxon>Metazoa</taxon>
        <taxon>Chordata</taxon>
        <taxon>Craniata</taxon>
        <taxon>Vertebrata</taxon>
        <taxon>Euteleostomi</taxon>
        <taxon>Archelosauria</taxon>
        <taxon>Testudinata</taxon>
        <taxon>Testudines</taxon>
        <taxon>Cryptodira</taxon>
        <taxon>Durocryptodira</taxon>
        <taxon>Americhelydia</taxon>
        <taxon>Chelydroidea</taxon>
        <taxon>Chelydridae</taxon>
        <taxon>Chelydra</taxon>
    </lineage>
</organism>
<evidence type="ECO:0000256" key="7">
    <source>
        <dbReference type="RuleBase" id="RU362114"/>
    </source>
</evidence>